<dbReference type="PANTHER" id="PTHR11451">
    <property type="entry name" value="THREONINE-TRNA LIGASE"/>
    <property type="match status" value="1"/>
</dbReference>
<keyword evidence="1" id="KW-0963">Cytoplasm</keyword>
<evidence type="ECO:0000256" key="1">
    <source>
        <dbReference type="ARBA" id="ARBA00022490"/>
    </source>
</evidence>
<keyword evidence="7" id="KW-1185">Reference proteome</keyword>
<dbReference type="PANTHER" id="PTHR11451:SF44">
    <property type="entry name" value="THREONINE--TRNA LIGASE, CHLOROPLASTIC_MITOCHONDRIAL 2"/>
    <property type="match status" value="1"/>
</dbReference>
<evidence type="ECO:0000256" key="2">
    <source>
        <dbReference type="ARBA" id="ARBA00022840"/>
    </source>
</evidence>
<dbReference type="Pfam" id="PF03129">
    <property type="entry name" value="HGTP_anticodon"/>
    <property type="match status" value="1"/>
</dbReference>
<keyword evidence="3" id="KW-0648">Protein biosynthesis</keyword>
<accession>A0ABU5TRG2</accession>
<dbReference type="SUPFAM" id="SSF52954">
    <property type="entry name" value="Class II aaRS ABD-related"/>
    <property type="match status" value="1"/>
</dbReference>
<evidence type="ECO:0000256" key="4">
    <source>
        <dbReference type="ARBA" id="ARBA00023146"/>
    </source>
</evidence>
<keyword evidence="4" id="KW-0030">Aminoacyl-tRNA synthetase</keyword>
<sequence length="82" mass="9173">MNGFVILAPIFRVELDRSGDRLGKQIRQAELDKIPVVAVVGKREVEQQTLSVRTRQAGEIGSLTLPELQQRLQTAIAQKIHL</sequence>
<reference evidence="6 7" key="1">
    <citation type="submission" date="2023-12" db="EMBL/GenBank/DDBJ databases">
        <title>Baltic Sea Cyanobacteria.</title>
        <authorList>
            <person name="Delbaje E."/>
            <person name="Fewer D.P."/>
            <person name="Shishido T.K."/>
        </authorList>
    </citation>
    <scope>NUCLEOTIDE SEQUENCE [LARGE SCALE GENOMIC DNA]</scope>
    <source>
        <strain evidence="6 7">CCNP 1315</strain>
    </source>
</reference>
<comment type="caution">
    <text evidence="6">The sequence shown here is derived from an EMBL/GenBank/DDBJ whole genome shotgun (WGS) entry which is preliminary data.</text>
</comment>
<keyword evidence="2" id="KW-0547">Nucleotide-binding</keyword>
<dbReference type="EMBL" id="JAYGHT010000001">
    <property type="protein sequence ID" value="MEA5517486.1"/>
    <property type="molecule type" value="Genomic_DNA"/>
</dbReference>
<keyword evidence="2" id="KW-0067">ATP-binding</keyword>
<organism evidence="6 7">
    <name type="scientific">Limnoraphis robusta CCNP1315</name>
    <dbReference type="NCBI Taxonomy" id="3110306"/>
    <lineage>
        <taxon>Bacteria</taxon>
        <taxon>Bacillati</taxon>
        <taxon>Cyanobacteriota</taxon>
        <taxon>Cyanophyceae</taxon>
        <taxon>Oscillatoriophycideae</taxon>
        <taxon>Oscillatoriales</taxon>
        <taxon>Sirenicapillariaceae</taxon>
        <taxon>Limnoraphis</taxon>
    </lineage>
</organism>
<name>A0ABU5TRG2_9CYAN</name>
<gene>
    <name evidence="6" type="ORF">VB854_00845</name>
</gene>
<keyword evidence="6" id="KW-0436">Ligase</keyword>
<protein>
    <submittedName>
        <fullName evidence="6">His/Gly/Thr/Pro-type tRNA ligase C-terminal domain-containing protein</fullName>
    </submittedName>
</protein>
<evidence type="ECO:0000313" key="7">
    <source>
        <dbReference type="Proteomes" id="UP001301728"/>
    </source>
</evidence>
<evidence type="ECO:0000313" key="6">
    <source>
        <dbReference type="EMBL" id="MEA5517486.1"/>
    </source>
</evidence>
<feature type="domain" description="Anticodon-binding" evidence="5">
    <location>
        <begin position="11"/>
        <end position="73"/>
    </location>
</feature>
<dbReference type="GO" id="GO:0016874">
    <property type="term" value="F:ligase activity"/>
    <property type="evidence" value="ECO:0007669"/>
    <property type="project" value="UniProtKB-KW"/>
</dbReference>
<evidence type="ECO:0000256" key="3">
    <source>
        <dbReference type="ARBA" id="ARBA00022917"/>
    </source>
</evidence>
<dbReference type="InterPro" id="IPR004154">
    <property type="entry name" value="Anticodon-bd"/>
</dbReference>
<proteinExistence type="predicted"/>
<evidence type="ECO:0000259" key="5">
    <source>
        <dbReference type="Pfam" id="PF03129"/>
    </source>
</evidence>
<dbReference type="InterPro" id="IPR036621">
    <property type="entry name" value="Anticodon-bd_dom_sf"/>
</dbReference>
<dbReference type="Gene3D" id="3.40.50.800">
    <property type="entry name" value="Anticodon-binding domain"/>
    <property type="match status" value="1"/>
</dbReference>
<dbReference type="Proteomes" id="UP001301728">
    <property type="component" value="Unassembled WGS sequence"/>
</dbReference>
<dbReference type="RefSeq" id="WP_323220265.1">
    <property type="nucleotide sequence ID" value="NZ_JAYGHT010000001.1"/>
</dbReference>